<dbReference type="GO" id="GO:0005737">
    <property type="term" value="C:cytoplasm"/>
    <property type="evidence" value="ECO:0007669"/>
    <property type="project" value="UniProtKB-SubCell"/>
</dbReference>
<dbReference type="PROSITE" id="PS50967">
    <property type="entry name" value="HRDC"/>
    <property type="match status" value="1"/>
</dbReference>
<dbReference type="SMART" id="SM00341">
    <property type="entry name" value="HRDC"/>
    <property type="match status" value="1"/>
</dbReference>
<comment type="similarity">
    <text evidence="6">Belongs to the RNase D family.</text>
</comment>
<evidence type="ECO:0000256" key="6">
    <source>
        <dbReference type="HAMAP-Rule" id="MF_01899"/>
    </source>
</evidence>
<dbReference type="InterPro" id="IPR002562">
    <property type="entry name" value="3'-5'_exonuclease_dom"/>
</dbReference>
<dbReference type="InterPro" id="IPR044876">
    <property type="entry name" value="HRDC_dom_sf"/>
</dbReference>
<dbReference type="Proteomes" id="UP000275281">
    <property type="component" value="Unassembled WGS sequence"/>
</dbReference>
<dbReference type="Pfam" id="PF00570">
    <property type="entry name" value="HRDC"/>
    <property type="match status" value="1"/>
</dbReference>
<sequence>MSVKYCVGSYVTDYIDSDEQLIKVCERASKRAFVILDTEFVRTKTLTPLLGLIQLNDGEHVSLIDPLALSDMSPFKTLLRNEKCVKVLHACSEDLEAFLASFGVVPAPVFDTQFAAHLTGIGTTMGYANLIEQLLGIVLDKGESRTDWLARPLSLRQCEYAANDVIHLLPAYNIILEKLTPEQVNIVYAESALIAEKKKAQLPDDFAYLTVKNAWRLNGKQRFVLRALAKWRIERARAKNMALNFVLREGAMLNIATYLPQSKTALAKIHGLTPMENRMVGAAVLQIVADALKDFETRGEQQGVPPVKRLSEIKTYKSVMAQLKQCVDGIAAETGIPSEILSSKKQLHQLLKFSWFDIDETRLQNLKPDVLSGWRKPLFEDKIHAILEQVAKQ</sequence>
<dbReference type="OrthoDB" id="9800549at2"/>
<keyword evidence="9" id="KW-1185">Reference proteome</keyword>
<dbReference type="InterPro" id="IPR036397">
    <property type="entry name" value="RNaseH_sf"/>
</dbReference>
<dbReference type="HAMAP" id="MF_01899">
    <property type="entry name" value="RNase_D"/>
    <property type="match status" value="1"/>
</dbReference>
<feature type="domain" description="HRDC" evidence="7">
    <location>
        <begin position="218"/>
        <end position="298"/>
    </location>
</feature>
<keyword evidence="4 6" id="KW-0378">Hydrolase</keyword>
<evidence type="ECO:0000256" key="2">
    <source>
        <dbReference type="ARBA" id="ARBA00022694"/>
    </source>
</evidence>
<keyword evidence="5 6" id="KW-0269">Exonuclease</keyword>
<dbReference type="GO" id="GO:0008408">
    <property type="term" value="F:3'-5' exonuclease activity"/>
    <property type="evidence" value="ECO:0007669"/>
    <property type="project" value="InterPro"/>
</dbReference>
<comment type="cofactor">
    <cofactor evidence="6">
        <name>a divalent metal cation</name>
        <dbReference type="ChEBI" id="CHEBI:60240"/>
    </cofactor>
</comment>
<reference evidence="8 9" key="1">
    <citation type="submission" date="2018-11" db="EMBL/GenBank/DDBJ databases">
        <authorList>
            <person name="Ye M.-Q."/>
            <person name="Du Z.-J."/>
        </authorList>
    </citation>
    <scope>NUCLEOTIDE SEQUENCE [LARGE SCALE GENOMIC DNA]</scope>
    <source>
        <strain evidence="8 9">U0105</strain>
    </source>
</reference>
<comment type="caution">
    <text evidence="8">The sequence shown here is derived from an EMBL/GenBank/DDBJ whole genome shotgun (WGS) entry which is preliminary data.</text>
</comment>
<dbReference type="EC" id="3.1.13.5" evidence="6"/>
<dbReference type="GO" id="GO:0003676">
    <property type="term" value="F:nucleic acid binding"/>
    <property type="evidence" value="ECO:0007669"/>
    <property type="project" value="InterPro"/>
</dbReference>
<keyword evidence="1 6" id="KW-0963">Cytoplasm</keyword>
<gene>
    <name evidence="6 8" type="primary">rnd</name>
    <name evidence="8" type="ORF">DRW07_17345</name>
</gene>
<dbReference type="PANTHER" id="PTHR47649">
    <property type="entry name" value="RIBONUCLEASE D"/>
    <property type="match status" value="1"/>
</dbReference>
<organism evidence="8 9">
    <name type="scientific">Alteromonas sediminis</name>
    <dbReference type="NCBI Taxonomy" id="2259342"/>
    <lineage>
        <taxon>Bacteria</taxon>
        <taxon>Pseudomonadati</taxon>
        <taxon>Pseudomonadota</taxon>
        <taxon>Gammaproteobacteria</taxon>
        <taxon>Alteromonadales</taxon>
        <taxon>Alteromonadaceae</taxon>
        <taxon>Alteromonas/Salinimonas group</taxon>
        <taxon>Alteromonas</taxon>
    </lineage>
</organism>
<dbReference type="EMBL" id="RPOK01000006">
    <property type="protein sequence ID" value="RPJ65080.1"/>
    <property type="molecule type" value="Genomic_DNA"/>
</dbReference>
<evidence type="ECO:0000256" key="1">
    <source>
        <dbReference type="ARBA" id="ARBA00022490"/>
    </source>
</evidence>
<comment type="function">
    <text evidence="6">Exonuclease involved in the 3' processing of various precursor tRNAs. Initiates hydrolysis at the 3'-terminus of an RNA molecule and releases 5'-mononucleotides.</text>
</comment>
<dbReference type="InterPro" id="IPR006292">
    <property type="entry name" value="RNase_D"/>
</dbReference>
<name>A0A3N5XX59_9ALTE</name>
<dbReference type="Pfam" id="PF21293">
    <property type="entry name" value="RNAseD_HRDC_C"/>
    <property type="match status" value="1"/>
</dbReference>
<dbReference type="SUPFAM" id="SSF53098">
    <property type="entry name" value="Ribonuclease H-like"/>
    <property type="match status" value="1"/>
</dbReference>
<evidence type="ECO:0000256" key="3">
    <source>
        <dbReference type="ARBA" id="ARBA00022722"/>
    </source>
</evidence>
<evidence type="ECO:0000256" key="4">
    <source>
        <dbReference type="ARBA" id="ARBA00022801"/>
    </source>
</evidence>
<evidence type="ECO:0000259" key="7">
    <source>
        <dbReference type="PROSITE" id="PS50967"/>
    </source>
</evidence>
<dbReference type="CDD" id="cd06142">
    <property type="entry name" value="RNaseD_exo"/>
    <property type="match status" value="1"/>
</dbReference>
<dbReference type="SUPFAM" id="SSF47819">
    <property type="entry name" value="HRDC-like"/>
    <property type="match status" value="2"/>
</dbReference>
<dbReference type="InterPro" id="IPR048579">
    <property type="entry name" value="RNAseD_HRDC_C"/>
</dbReference>
<dbReference type="InterPro" id="IPR012337">
    <property type="entry name" value="RNaseH-like_sf"/>
</dbReference>
<dbReference type="InterPro" id="IPR010997">
    <property type="entry name" value="HRDC-like_sf"/>
</dbReference>
<evidence type="ECO:0000256" key="5">
    <source>
        <dbReference type="ARBA" id="ARBA00022839"/>
    </source>
</evidence>
<comment type="catalytic activity">
    <reaction evidence="6">
        <text>Exonucleolytic cleavage that removes extra residues from the 3'-terminus of tRNA to produce 5'-mononucleotides.</text>
        <dbReference type="EC" id="3.1.13.5"/>
    </reaction>
</comment>
<dbReference type="GO" id="GO:0000166">
    <property type="term" value="F:nucleotide binding"/>
    <property type="evidence" value="ECO:0007669"/>
    <property type="project" value="InterPro"/>
</dbReference>
<dbReference type="GO" id="GO:0042780">
    <property type="term" value="P:tRNA 3'-end processing"/>
    <property type="evidence" value="ECO:0007669"/>
    <property type="project" value="UniProtKB-UniRule"/>
</dbReference>
<dbReference type="Pfam" id="PF01612">
    <property type="entry name" value="DNA_pol_A_exo1"/>
    <property type="match status" value="1"/>
</dbReference>
<comment type="subcellular location">
    <subcellularLocation>
        <location evidence="6">Cytoplasm</location>
    </subcellularLocation>
</comment>
<accession>A0A3N5XX59</accession>
<dbReference type="NCBIfam" id="TIGR01388">
    <property type="entry name" value="rnd"/>
    <property type="match status" value="1"/>
</dbReference>
<dbReference type="Gene3D" id="3.30.420.10">
    <property type="entry name" value="Ribonuclease H-like superfamily/Ribonuclease H"/>
    <property type="match status" value="1"/>
</dbReference>
<keyword evidence="3 6" id="KW-0540">Nuclease</keyword>
<protein>
    <recommendedName>
        <fullName evidence="6">Ribonuclease D</fullName>
        <shortName evidence="6">RNase D</shortName>
        <ecNumber evidence="6">3.1.13.5</ecNumber>
    </recommendedName>
</protein>
<dbReference type="SMART" id="SM00474">
    <property type="entry name" value="35EXOc"/>
    <property type="match status" value="1"/>
</dbReference>
<evidence type="ECO:0000313" key="9">
    <source>
        <dbReference type="Proteomes" id="UP000275281"/>
    </source>
</evidence>
<dbReference type="InterPro" id="IPR002121">
    <property type="entry name" value="HRDC_dom"/>
</dbReference>
<dbReference type="PANTHER" id="PTHR47649:SF1">
    <property type="entry name" value="RIBONUCLEASE D"/>
    <property type="match status" value="1"/>
</dbReference>
<dbReference type="Gene3D" id="1.10.150.80">
    <property type="entry name" value="HRDC domain"/>
    <property type="match status" value="2"/>
</dbReference>
<dbReference type="GO" id="GO:0033890">
    <property type="term" value="F:ribonuclease D activity"/>
    <property type="evidence" value="ECO:0007669"/>
    <property type="project" value="UniProtKB-UniRule"/>
</dbReference>
<evidence type="ECO:0000313" key="8">
    <source>
        <dbReference type="EMBL" id="RPJ65080.1"/>
    </source>
</evidence>
<dbReference type="InterPro" id="IPR051086">
    <property type="entry name" value="RNase_D-like"/>
</dbReference>
<proteinExistence type="inferred from homology"/>
<keyword evidence="2 6" id="KW-0819">tRNA processing</keyword>
<dbReference type="AlphaFoldDB" id="A0A3N5XX59"/>